<evidence type="ECO:0000313" key="3">
    <source>
        <dbReference type="EMBL" id="KAK7199132.1"/>
    </source>
</evidence>
<gene>
    <name evidence="3" type="ORF">NESM_000882800</name>
</gene>
<dbReference type="SUPFAM" id="SSF52058">
    <property type="entry name" value="L domain-like"/>
    <property type="match status" value="1"/>
</dbReference>
<keyword evidence="1" id="KW-0433">Leucine-rich repeat</keyword>
<proteinExistence type="predicted"/>
<keyword evidence="2" id="KW-0677">Repeat</keyword>
<name>A0AAW0F023_9TRYP</name>
<dbReference type="InterPro" id="IPR050836">
    <property type="entry name" value="SDS22/Internalin_LRR"/>
</dbReference>
<dbReference type="InterPro" id="IPR032675">
    <property type="entry name" value="LRR_dom_sf"/>
</dbReference>
<reference evidence="3 4" key="1">
    <citation type="journal article" date="2021" name="MBio">
        <title>A New Model Trypanosomatid, Novymonas esmeraldas: Genomic Perception of Its 'Candidatus Pandoraea novymonadis' Endosymbiont.</title>
        <authorList>
            <person name="Zakharova A."/>
            <person name="Saura A."/>
            <person name="Butenko A."/>
            <person name="Podesvova L."/>
            <person name="Warmusova S."/>
            <person name="Kostygov A.Y."/>
            <person name="Nenarokova A."/>
            <person name="Lukes J."/>
            <person name="Opperdoes F.R."/>
            <person name="Yurchenko V."/>
        </authorList>
    </citation>
    <scope>NUCLEOTIDE SEQUENCE [LARGE SCALE GENOMIC DNA]</scope>
    <source>
        <strain evidence="3 4">E262AT.01</strain>
    </source>
</reference>
<organism evidence="3 4">
    <name type="scientific">Novymonas esmeraldas</name>
    <dbReference type="NCBI Taxonomy" id="1808958"/>
    <lineage>
        <taxon>Eukaryota</taxon>
        <taxon>Discoba</taxon>
        <taxon>Euglenozoa</taxon>
        <taxon>Kinetoplastea</taxon>
        <taxon>Metakinetoplastina</taxon>
        <taxon>Trypanosomatida</taxon>
        <taxon>Trypanosomatidae</taxon>
        <taxon>Novymonas</taxon>
    </lineage>
</organism>
<evidence type="ECO:0000256" key="2">
    <source>
        <dbReference type="ARBA" id="ARBA00022737"/>
    </source>
</evidence>
<dbReference type="PANTHER" id="PTHR46652:SF3">
    <property type="entry name" value="LEUCINE-RICH REPEAT-CONTAINING PROTEIN 9"/>
    <property type="match status" value="1"/>
</dbReference>
<sequence>MFDCATDNCGSDSVEPQRVSRGAVLDAALGRLRRSLHSLAVSGEDEVGGATHTSTRLLAVTSGGWLAQVLHYTGGRAHLTLAAVSPRARLCVELLQPSYGKHNPKLSIFGDTLTHEIYSSDYRYPPVQPVATIAWWLTRCQLPLTANSTAALRQIASGPAAVLELLRAVHLSKSDEDVGIPMSVLQHIREVFAANVHFLLKRASPRHFENLQSIRFFHVSQANLEFICQMPKVRDLYLSGLPSTELDVSAFASTEHLVRLALHDARLTSIDGLHTCTSLDHLDISYCLHMRDLAGVLEVPWLKSLVATRSGLQTIDGLHRLSLLETVSLECCKELASLAPLAGARRLRRLTVRWSRVHDIVGLNACPVLEVVDVSYCGALHSLGPLAGAPSLHTIRADASGITDIDGLGTCPRLHTVSFDRCSRLHSLESLAGAPVLRCISMRSAGLCDIGRLFTCSALETVDFSFCADLRELTLLAGAQRLQTVVAVGSGVRSAEGLGACPLLRRVDLGCAAAPFRQKRLSQRSG</sequence>
<dbReference type="EMBL" id="JAECZO010000218">
    <property type="protein sequence ID" value="KAK7199132.1"/>
    <property type="molecule type" value="Genomic_DNA"/>
</dbReference>
<dbReference type="AlphaFoldDB" id="A0AAW0F023"/>
<accession>A0AAW0F023</accession>
<dbReference type="Gene3D" id="3.80.10.10">
    <property type="entry name" value="Ribonuclease Inhibitor"/>
    <property type="match status" value="2"/>
</dbReference>
<dbReference type="Proteomes" id="UP001430356">
    <property type="component" value="Unassembled WGS sequence"/>
</dbReference>
<comment type="caution">
    <text evidence="3">The sequence shown here is derived from an EMBL/GenBank/DDBJ whole genome shotgun (WGS) entry which is preliminary data.</text>
</comment>
<evidence type="ECO:0000313" key="4">
    <source>
        <dbReference type="Proteomes" id="UP001430356"/>
    </source>
</evidence>
<protein>
    <submittedName>
        <fullName evidence="3">Uncharacterized protein</fullName>
    </submittedName>
</protein>
<keyword evidence="4" id="KW-1185">Reference proteome</keyword>
<evidence type="ECO:0000256" key="1">
    <source>
        <dbReference type="ARBA" id="ARBA00022614"/>
    </source>
</evidence>
<dbReference type="PANTHER" id="PTHR46652">
    <property type="entry name" value="LEUCINE-RICH REPEAT AND IQ DOMAIN-CONTAINING PROTEIN 1-RELATED"/>
    <property type="match status" value="1"/>
</dbReference>